<dbReference type="InterPro" id="IPR018119">
    <property type="entry name" value="Strictosidine_synth_cons-reg"/>
</dbReference>
<evidence type="ECO:0000256" key="2">
    <source>
        <dbReference type="ARBA" id="ARBA00009191"/>
    </source>
</evidence>
<dbReference type="EMBL" id="JACEIK010002765">
    <property type="protein sequence ID" value="MCD9638731.1"/>
    <property type="molecule type" value="Genomic_DNA"/>
</dbReference>
<keyword evidence="4" id="KW-0325">Glycoprotein</keyword>
<accession>A0ABS8UXE4</accession>
<dbReference type="Pfam" id="PF03088">
    <property type="entry name" value="Str_synth"/>
    <property type="match status" value="1"/>
</dbReference>
<keyword evidence="5" id="KW-0472">Membrane</keyword>
<keyword evidence="5" id="KW-0812">Transmembrane</keyword>
<dbReference type="Proteomes" id="UP000823775">
    <property type="component" value="Unassembled WGS sequence"/>
</dbReference>
<sequence>MAFSVLYLSNSSSTLMLWFAATVIVVIGSFLTFEQNPLIERRLVEESQVIPIVGGAVGPESFAFDPHGDGPYAGVSDGRIIKWIPSEIRWLDFALTSPDRDGCEGFHDHSETEHRCGRPLGLEFDENTGDLYIADAYLGLLVVGPNGGLATKVAKMAQGVPFGFTNSLCIDQTHGVLYFTDSSTTFSRRSYVSVIVSGDSTGRLMKYDMKNKKVSILLKNLKFPNGVTMSKQGDFLLFAETTTCKIFKFWLKTSQAGTVEVVSELPGFPDNIKRNKKGEFWVGVNSRKSKFLDWVLSKNWIRNNLAKLPFDITKVHSYLASLGFGGGSLAIKLSKYGHVVEILEDPKKKRWKFVSEVYEINENLWVGSVKMPFAIKEKVATCEKLLDTTTNYEL</sequence>
<dbReference type="InterPro" id="IPR011042">
    <property type="entry name" value="6-blade_b-propeller_TolB-like"/>
</dbReference>
<evidence type="ECO:0000256" key="4">
    <source>
        <dbReference type="ARBA" id="ARBA00023180"/>
    </source>
</evidence>
<dbReference type="SUPFAM" id="SSF63829">
    <property type="entry name" value="Calcium-dependent phosphotriesterase"/>
    <property type="match status" value="1"/>
</dbReference>
<dbReference type="PANTHER" id="PTHR10426:SF79">
    <property type="entry name" value="PROTEIN STRICTOSIDINE SYNTHASE-LIKE 2"/>
    <property type="match status" value="1"/>
</dbReference>
<feature type="transmembrane region" description="Helical" evidence="5">
    <location>
        <begin position="15"/>
        <end position="33"/>
    </location>
</feature>
<reference evidence="7 8" key="1">
    <citation type="journal article" date="2021" name="BMC Genomics">
        <title>Datura genome reveals duplications of psychoactive alkaloid biosynthetic genes and high mutation rate following tissue culture.</title>
        <authorList>
            <person name="Rajewski A."/>
            <person name="Carter-House D."/>
            <person name="Stajich J."/>
            <person name="Litt A."/>
        </authorList>
    </citation>
    <scope>NUCLEOTIDE SEQUENCE [LARGE SCALE GENOMIC DNA]</scope>
    <source>
        <strain evidence="7">AR-01</strain>
    </source>
</reference>
<proteinExistence type="inferred from homology"/>
<evidence type="ECO:0000256" key="5">
    <source>
        <dbReference type="SAM" id="Phobius"/>
    </source>
</evidence>
<evidence type="ECO:0000313" key="8">
    <source>
        <dbReference type="Proteomes" id="UP000823775"/>
    </source>
</evidence>
<evidence type="ECO:0000313" key="7">
    <source>
        <dbReference type="EMBL" id="MCD9638731.1"/>
    </source>
</evidence>
<comment type="similarity">
    <text evidence="2">Belongs to the strictosidine synthase family.</text>
</comment>
<protein>
    <recommendedName>
        <fullName evidence="6">Strictosidine synthase conserved region domain-containing protein</fullName>
    </recommendedName>
</protein>
<dbReference type="Gene3D" id="2.120.10.30">
    <property type="entry name" value="TolB, C-terminal domain"/>
    <property type="match status" value="1"/>
</dbReference>
<comment type="caution">
    <text evidence="7">The sequence shown here is derived from an EMBL/GenBank/DDBJ whole genome shotgun (WGS) entry which is preliminary data.</text>
</comment>
<keyword evidence="5" id="KW-1133">Transmembrane helix</keyword>
<comment type="subcellular location">
    <subcellularLocation>
        <location evidence="1">Vacuole</location>
    </subcellularLocation>
</comment>
<evidence type="ECO:0000256" key="1">
    <source>
        <dbReference type="ARBA" id="ARBA00004116"/>
    </source>
</evidence>
<evidence type="ECO:0000259" key="6">
    <source>
        <dbReference type="Pfam" id="PF03088"/>
    </source>
</evidence>
<gene>
    <name evidence="7" type="ORF">HAX54_022869</name>
</gene>
<dbReference type="PANTHER" id="PTHR10426">
    <property type="entry name" value="STRICTOSIDINE SYNTHASE-RELATED"/>
    <property type="match status" value="1"/>
</dbReference>
<name>A0ABS8UXE4_DATST</name>
<feature type="domain" description="Strictosidine synthase conserved region" evidence="6">
    <location>
        <begin position="166"/>
        <end position="253"/>
    </location>
</feature>
<dbReference type="Pfam" id="PF20067">
    <property type="entry name" value="SSL_N"/>
    <property type="match status" value="1"/>
</dbReference>
<organism evidence="7 8">
    <name type="scientific">Datura stramonium</name>
    <name type="common">Jimsonweed</name>
    <name type="synonym">Common thornapple</name>
    <dbReference type="NCBI Taxonomy" id="4076"/>
    <lineage>
        <taxon>Eukaryota</taxon>
        <taxon>Viridiplantae</taxon>
        <taxon>Streptophyta</taxon>
        <taxon>Embryophyta</taxon>
        <taxon>Tracheophyta</taxon>
        <taxon>Spermatophyta</taxon>
        <taxon>Magnoliopsida</taxon>
        <taxon>eudicotyledons</taxon>
        <taxon>Gunneridae</taxon>
        <taxon>Pentapetalae</taxon>
        <taxon>asterids</taxon>
        <taxon>lamiids</taxon>
        <taxon>Solanales</taxon>
        <taxon>Solanaceae</taxon>
        <taxon>Solanoideae</taxon>
        <taxon>Datureae</taxon>
        <taxon>Datura</taxon>
    </lineage>
</organism>
<evidence type="ECO:0000256" key="3">
    <source>
        <dbReference type="ARBA" id="ARBA00022554"/>
    </source>
</evidence>
<keyword evidence="8" id="KW-1185">Reference proteome</keyword>
<keyword evidence="3" id="KW-0926">Vacuole</keyword>